<feature type="transmembrane region" description="Helical" evidence="6">
    <location>
        <begin position="120"/>
        <end position="140"/>
    </location>
</feature>
<evidence type="ECO:0000256" key="1">
    <source>
        <dbReference type="ARBA" id="ARBA00004141"/>
    </source>
</evidence>
<evidence type="ECO:0000256" key="4">
    <source>
        <dbReference type="ARBA" id="ARBA00023136"/>
    </source>
</evidence>
<evidence type="ECO:0000256" key="6">
    <source>
        <dbReference type="SAM" id="Phobius"/>
    </source>
</evidence>
<evidence type="ECO:0000256" key="2">
    <source>
        <dbReference type="ARBA" id="ARBA00022692"/>
    </source>
</evidence>
<gene>
    <name evidence="8" type="ORF">SRAS04492_LOCUS9470</name>
</gene>
<evidence type="ECO:0000256" key="5">
    <source>
        <dbReference type="PROSITE-ProRule" id="PRU00205"/>
    </source>
</evidence>
<proteinExistence type="predicted"/>
<dbReference type="PANTHER" id="PTHR31898:SF1">
    <property type="entry name" value="TLC DOMAIN-CONTAINING PROTEIN 5"/>
    <property type="match status" value="1"/>
</dbReference>
<sequence length="182" mass="21068">MLIHLSIGYFVYDFLAMTYYGLVDKTMTFHHLACIVGMAIPLGMGISGNFILQGMFIGEVSNTFMHARVILKHYGLRYTKAYELMEICFILLYIFGRMIIGPFSVYNTCICKQNPLATKLASVALTLQSVFFIFQMLSILRKRFKEISMRKARRVKSRWFDPLTKEELLKVGITKVEEKHIL</sequence>
<evidence type="ECO:0000313" key="8">
    <source>
        <dbReference type="EMBL" id="CAE0237661.1"/>
    </source>
</evidence>
<reference evidence="8" key="1">
    <citation type="submission" date="2021-01" db="EMBL/GenBank/DDBJ databases">
        <authorList>
            <person name="Corre E."/>
            <person name="Pelletier E."/>
            <person name="Niang G."/>
            <person name="Scheremetjew M."/>
            <person name="Finn R."/>
            <person name="Kale V."/>
            <person name="Holt S."/>
            <person name="Cochrane G."/>
            <person name="Meng A."/>
            <person name="Brown T."/>
            <person name="Cohen L."/>
        </authorList>
    </citation>
    <scope>NUCLEOTIDE SEQUENCE</scope>
    <source>
        <strain evidence="8">Ras09</strain>
    </source>
</reference>
<dbReference type="GO" id="GO:0016020">
    <property type="term" value="C:membrane"/>
    <property type="evidence" value="ECO:0007669"/>
    <property type="project" value="UniProtKB-SubCell"/>
</dbReference>
<dbReference type="Pfam" id="PF03798">
    <property type="entry name" value="TRAM_LAG1_CLN8"/>
    <property type="match status" value="1"/>
</dbReference>
<evidence type="ECO:0000256" key="3">
    <source>
        <dbReference type="ARBA" id="ARBA00022989"/>
    </source>
</evidence>
<comment type="subcellular location">
    <subcellularLocation>
        <location evidence="1">Membrane</location>
        <topology evidence="1">Multi-pass membrane protein</topology>
    </subcellularLocation>
</comment>
<dbReference type="InterPro" id="IPR006634">
    <property type="entry name" value="TLC-dom"/>
</dbReference>
<keyword evidence="3 6" id="KW-1133">Transmembrane helix</keyword>
<dbReference type="PANTHER" id="PTHR31898">
    <property type="entry name" value="TRANSMEMBRANE PROTEIN 136"/>
    <property type="match status" value="1"/>
</dbReference>
<feature type="transmembrane region" description="Helical" evidence="6">
    <location>
        <begin position="7"/>
        <end position="23"/>
    </location>
</feature>
<dbReference type="InterPro" id="IPR042512">
    <property type="entry name" value="TLCD5"/>
</dbReference>
<evidence type="ECO:0000259" key="7">
    <source>
        <dbReference type="PROSITE" id="PS50922"/>
    </source>
</evidence>
<dbReference type="EMBL" id="HBIA01019115">
    <property type="protein sequence ID" value="CAE0237661.1"/>
    <property type="molecule type" value="Transcribed_RNA"/>
</dbReference>
<feature type="domain" description="TLC" evidence="7">
    <location>
        <begin position="1"/>
        <end position="145"/>
    </location>
</feature>
<feature type="transmembrane region" description="Helical" evidence="6">
    <location>
        <begin position="29"/>
        <end position="52"/>
    </location>
</feature>
<protein>
    <recommendedName>
        <fullName evidence="7">TLC domain-containing protein</fullName>
    </recommendedName>
</protein>
<keyword evidence="2 5" id="KW-0812">Transmembrane</keyword>
<dbReference type="AlphaFoldDB" id="A0A7S3CUH1"/>
<dbReference type="PROSITE" id="PS50922">
    <property type="entry name" value="TLC"/>
    <property type="match status" value="1"/>
</dbReference>
<keyword evidence="4 5" id="KW-0472">Membrane</keyword>
<organism evidence="8">
    <name type="scientific">Strombidium rassoulzadegani</name>
    <dbReference type="NCBI Taxonomy" id="1082188"/>
    <lineage>
        <taxon>Eukaryota</taxon>
        <taxon>Sar</taxon>
        <taxon>Alveolata</taxon>
        <taxon>Ciliophora</taxon>
        <taxon>Intramacronucleata</taxon>
        <taxon>Spirotrichea</taxon>
        <taxon>Oligotrichia</taxon>
        <taxon>Strombidiidae</taxon>
        <taxon>Strombidium</taxon>
    </lineage>
</organism>
<accession>A0A7S3CUH1</accession>
<feature type="transmembrane region" description="Helical" evidence="6">
    <location>
        <begin position="81"/>
        <end position="100"/>
    </location>
</feature>
<name>A0A7S3CUH1_9SPIT</name>